<dbReference type="CDD" id="cd05233">
    <property type="entry name" value="SDR_c"/>
    <property type="match status" value="1"/>
</dbReference>
<gene>
    <name evidence="2" type="ORF">C7440_2623</name>
</gene>
<dbReference type="NCBIfam" id="NF005559">
    <property type="entry name" value="PRK07231.1"/>
    <property type="match status" value="1"/>
</dbReference>
<dbReference type="SUPFAM" id="SSF51735">
    <property type="entry name" value="NAD(P)-binding Rossmann-fold domains"/>
    <property type="match status" value="1"/>
</dbReference>
<dbReference type="Proteomes" id="UP000246145">
    <property type="component" value="Unassembled WGS sequence"/>
</dbReference>
<organism evidence="2 3">
    <name type="scientific">Pusillimonas noertemannii</name>
    <dbReference type="NCBI Taxonomy" id="305977"/>
    <lineage>
        <taxon>Bacteria</taxon>
        <taxon>Pseudomonadati</taxon>
        <taxon>Pseudomonadota</taxon>
        <taxon>Betaproteobacteria</taxon>
        <taxon>Burkholderiales</taxon>
        <taxon>Alcaligenaceae</taxon>
        <taxon>Pusillimonas</taxon>
    </lineage>
</organism>
<dbReference type="PANTHER" id="PTHR42760">
    <property type="entry name" value="SHORT-CHAIN DEHYDROGENASES/REDUCTASES FAMILY MEMBER"/>
    <property type="match status" value="1"/>
</dbReference>
<dbReference type="AlphaFoldDB" id="A0A2U1CLJ1"/>
<dbReference type="PROSITE" id="PS00061">
    <property type="entry name" value="ADH_SHORT"/>
    <property type="match status" value="1"/>
</dbReference>
<dbReference type="Pfam" id="PF13561">
    <property type="entry name" value="adh_short_C2"/>
    <property type="match status" value="1"/>
</dbReference>
<evidence type="ECO:0000256" key="1">
    <source>
        <dbReference type="ARBA" id="ARBA00006484"/>
    </source>
</evidence>
<dbReference type="OrthoDB" id="196630at2"/>
<dbReference type="InterPro" id="IPR036291">
    <property type="entry name" value="NAD(P)-bd_dom_sf"/>
</dbReference>
<comment type="similarity">
    <text evidence="1">Belongs to the short-chain dehydrogenases/reductases (SDR) family.</text>
</comment>
<reference evidence="2 3" key="1">
    <citation type="submission" date="2018-04" db="EMBL/GenBank/DDBJ databases">
        <title>Genomic Encyclopedia of Type Strains, Phase IV (KMG-IV): sequencing the most valuable type-strain genomes for metagenomic binning, comparative biology and taxonomic classification.</title>
        <authorList>
            <person name="Goeker M."/>
        </authorList>
    </citation>
    <scope>NUCLEOTIDE SEQUENCE [LARGE SCALE GENOMIC DNA]</scope>
    <source>
        <strain evidence="2 3">DSM 10065</strain>
    </source>
</reference>
<evidence type="ECO:0000313" key="2">
    <source>
        <dbReference type="EMBL" id="PVY61889.1"/>
    </source>
</evidence>
<sequence>MSGGARLKGRVAVITGAAQGIGAEYARALAAEGAAVVVADIQDAEPVARAINEAGGKALAVACDVTDSESVGRMVADTLQHFGKLDILVNNAALFGKLSRKPFDQIESDEWDRMMAVNVRGAFECVKAAVPAMRRQQYGKIVNIASGTVFKGQTMLLHYVTSKGAIVAMSRSLARELGNDGIRVNTLAPGLVMSENVLNNPEWAGAASQNTVNTRAIKRDSVPEDMCGTLIYLCAPDSDFVTGQVLVVDGGAVMH</sequence>
<evidence type="ECO:0000313" key="3">
    <source>
        <dbReference type="Proteomes" id="UP000246145"/>
    </source>
</evidence>
<dbReference type="STRING" id="1231391.GCA_000308195_00438"/>
<dbReference type="FunFam" id="3.40.50.720:FF:000084">
    <property type="entry name" value="Short-chain dehydrogenase reductase"/>
    <property type="match status" value="1"/>
</dbReference>
<proteinExistence type="inferred from homology"/>
<accession>A0A2U1CLJ1</accession>
<dbReference type="PRINTS" id="PR00080">
    <property type="entry name" value="SDRFAMILY"/>
</dbReference>
<dbReference type="InterPro" id="IPR020904">
    <property type="entry name" value="Sc_DH/Rdtase_CS"/>
</dbReference>
<dbReference type="RefSeq" id="WP_116518848.1">
    <property type="nucleotide sequence ID" value="NZ_JACCEX010000003.1"/>
</dbReference>
<dbReference type="PRINTS" id="PR00081">
    <property type="entry name" value="GDHRDH"/>
</dbReference>
<dbReference type="InterPro" id="IPR002347">
    <property type="entry name" value="SDR_fam"/>
</dbReference>
<dbReference type="Gene3D" id="3.40.50.720">
    <property type="entry name" value="NAD(P)-binding Rossmann-like Domain"/>
    <property type="match status" value="1"/>
</dbReference>
<dbReference type="GO" id="GO:0016616">
    <property type="term" value="F:oxidoreductase activity, acting on the CH-OH group of donors, NAD or NADP as acceptor"/>
    <property type="evidence" value="ECO:0007669"/>
    <property type="project" value="TreeGrafter"/>
</dbReference>
<name>A0A2U1CLJ1_9BURK</name>
<protein>
    <submittedName>
        <fullName evidence="2">NAD(P)-dependent dehydrogenase (Short-subunit alcohol dehydrogenase family)</fullName>
    </submittedName>
</protein>
<dbReference type="EMBL" id="QEKO01000003">
    <property type="protein sequence ID" value="PVY61889.1"/>
    <property type="molecule type" value="Genomic_DNA"/>
</dbReference>
<keyword evidence="3" id="KW-1185">Reference proteome</keyword>
<comment type="caution">
    <text evidence="2">The sequence shown here is derived from an EMBL/GenBank/DDBJ whole genome shotgun (WGS) entry which is preliminary data.</text>
</comment>